<evidence type="ECO:0000256" key="5">
    <source>
        <dbReference type="SAM" id="MobiDB-lite"/>
    </source>
</evidence>
<evidence type="ECO:0000256" key="2">
    <source>
        <dbReference type="ARBA" id="ARBA00022692"/>
    </source>
</evidence>
<sequence length="304" mass="32164">MQRAVSRWRRGLAWLVDFCLAVGLAALLASLTFHRISVLVTDVPSLAGAVGTGSWQVLSSHGHTLTAATGSGLELWHDVERDVQEAFLALALGFFLYQFLMTALAGRTLGMALLGLRVSRRDGERLRRGQSARRAAVATTADLGLYSIACCLLVSGDFTFSLVCWGVAVVAFWCNALPVLTPSGRSLADRFSGAVVGSSLRLPAAAVQHVQAVQAAAVGTRAAVANAPQAVAEAEATRRALELKRATADGGRRAWDGMRQGVEAGAQRFAVQERLRRPGRPSWAVPPQPQPRRAAPPSAAPAPA</sequence>
<dbReference type="EMBL" id="JBHEZZ010000012">
    <property type="protein sequence ID" value="MFC1404019.1"/>
    <property type="molecule type" value="Genomic_DNA"/>
</dbReference>
<gene>
    <name evidence="8" type="ORF">ACEZDJ_22255</name>
</gene>
<feature type="transmembrane region" description="Helical" evidence="6">
    <location>
        <begin position="160"/>
        <end position="180"/>
    </location>
</feature>
<evidence type="ECO:0000256" key="6">
    <source>
        <dbReference type="SAM" id="Phobius"/>
    </source>
</evidence>
<name>A0ABV6URD5_9ACTN</name>
<evidence type="ECO:0000256" key="3">
    <source>
        <dbReference type="ARBA" id="ARBA00022989"/>
    </source>
</evidence>
<evidence type="ECO:0000256" key="4">
    <source>
        <dbReference type="ARBA" id="ARBA00023136"/>
    </source>
</evidence>
<dbReference type="InterPro" id="IPR010432">
    <property type="entry name" value="RDD"/>
</dbReference>
<keyword evidence="4 6" id="KW-0472">Membrane</keyword>
<evidence type="ECO:0000313" key="8">
    <source>
        <dbReference type="EMBL" id="MFC1404019.1"/>
    </source>
</evidence>
<feature type="domain" description="RDD" evidence="7">
    <location>
        <begin position="6"/>
        <end position="192"/>
    </location>
</feature>
<evidence type="ECO:0000256" key="1">
    <source>
        <dbReference type="ARBA" id="ARBA00004141"/>
    </source>
</evidence>
<proteinExistence type="predicted"/>
<evidence type="ECO:0000259" key="7">
    <source>
        <dbReference type="Pfam" id="PF06271"/>
    </source>
</evidence>
<comment type="caution">
    <text evidence="8">The sequence shown here is derived from an EMBL/GenBank/DDBJ whole genome shotgun (WGS) entry which is preliminary data.</text>
</comment>
<dbReference type="Proteomes" id="UP001592528">
    <property type="component" value="Unassembled WGS sequence"/>
</dbReference>
<keyword evidence="2 6" id="KW-0812">Transmembrane</keyword>
<feature type="transmembrane region" description="Helical" evidence="6">
    <location>
        <begin position="12"/>
        <end position="33"/>
    </location>
</feature>
<protein>
    <submittedName>
        <fullName evidence="8">RDD family protein</fullName>
    </submittedName>
</protein>
<keyword evidence="9" id="KW-1185">Reference proteome</keyword>
<accession>A0ABV6URD5</accession>
<feature type="transmembrane region" description="Helical" evidence="6">
    <location>
        <begin position="135"/>
        <end position="154"/>
    </location>
</feature>
<organism evidence="8 9">
    <name type="scientific">Streptacidiphilus cavernicola</name>
    <dbReference type="NCBI Taxonomy" id="3342716"/>
    <lineage>
        <taxon>Bacteria</taxon>
        <taxon>Bacillati</taxon>
        <taxon>Actinomycetota</taxon>
        <taxon>Actinomycetes</taxon>
        <taxon>Kitasatosporales</taxon>
        <taxon>Streptomycetaceae</taxon>
        <taxon>Streptacidiphilus</taxon>
    </lineage>
</organism>
<feature type="region of interest" description="Disordered" evidence="5">
    <location>
        <begin position="272"/>
        <end position="304"/>
    </location>
</feature>
<reference evidence="8 9" key="1">
    <citation type="submission" date="2024-09" db="EMBL/GenBank/DDBJ databases">
        <authorList>
            <person name="Lee S.D."/>
        </authorList>
    </citation>
    <scope>NUCLEOTIDE SEQUENCE [LARGE SCALE GENOMIC DNA]</scope>
    <source>
        <strain evidence="8 9">N1-5</strain>
    </source>
</reference>
<feature type="transmembrane region" description="Helical" evidence="6">
    <location>
        <begin position="86"/>
        <end position="114"/>
    </location>
</feature>
<dbReference type="Pfam" id="PF06271">
    <property type="entry name" value="RDD"/>
    <property type="match status" value="1"/>
</dbReference>
<comment type="subcellular location">
    <subcellularLocation>
        <location evidence="1">Membrane</location>
        <topology evidence="1">Multi-pass membrane protein</topology>
    </subcellularLocation>
</comment>
<evidence type="ECO:0000313" key="9">
    <source>
        <dbReference type="Proteomes" id="UP001592528"/>
    </source>
</evidence>
<keyword evidence="3 6" id="KW-1133">Transmembrane helix</keyword>